<gene>
    <name evidence="2" type="ORF">Cvel_15387</name>
</gene>
<dbReference type="Pfam" id="PF04724">
    <property type="entry name" value="Glyco_transf_17"/>
    <property type="match status" value="1"/>
</dbReference>
<organism evidence="2">
    <name type="scientific">Chromera velia CCMP2878</name>
    <dbReference type="NCBI Taxonomy" id="1169474"/>
    <lineage>
        <taxon>Eukaryota</taxon>
        <taxon>Sar</taxon>
        <taxon>Alveolata</taxon>
        <taxon>Colpodellida</taxon>
        <taxon>Chromeraceae</taxon>
        <taxon>Chromera</taxon>
    </lineage>
</organism>
<dbReference type="GO" id="GO:0006044">
    <property type="term" value="P:N-acetylglucosamine metabolic process"/>
    <property type="evidence" value="ECO:0007669"/>
    <property type="project" value="TreeGrafter"/>
</dbReference>
<keyword evidence="1" id="KW-0472">Membrane</keyword>
<sequence length="354" mass="40397">MGKKQGWVLTVHRWIRVCFARDMLGGNCLRCWIFGFAALAGALVVLASLSFALTALGSVGVLLQKGLSVWGEGGMDGIQLKETGSQGDRLPTFRELLSSGLLDFRGYSVNSLVGKHFAQYMIDVLTPYVEMPPVFDNPAERCLPPTSYFQANCSANERHWGFFTGERRSRPKKIVDMFMMGYDLDILDVRFFELDHAVDLFVLLEYSQTNYKHRKPYLFEKNKARYSKYLHKILHVVVPDSVLKEDCPPWPTACWEVQVKNRFRIWEHFGEWNRQQREKWEALKGVGGGGVQNNASMSRRELQDGDESVFPMFFEDDDLMLFSDPDEIPAGAWVWNRRKGGTQTDRGGTNGRGL</sequence>
<name>A0A0G4F791_9ALVE</name>
<keyword evidence="1" id="KW-0812">Transmembrane</keyword>
<reference evidence="2" key="1">
    <citation type="submission" date="2014-11" db="EMBL/GenBank/DDBJ databases">
        <authorList>
            <person name="Otto D Thomas"/>
            <person name="Naeem Raeece"/>
        </authorList>
    </citation>
    <scope>NUCLEOTIDE SEQUENCE</scope>
</reference>
<keyword evidence="1" id="KW-1133">Transmembrane helix</keyword>
<dbReference type="GO" id="GO:0016020">
    <property type="term" value="C:membrane"/>
    <property type="evidence" value="ECO:0007669"/>
    <property type="project" value="InterPro"/>
</dbReference>
<dbReference type="AlphaFoldDB" id="A0A0G4F791"/>
<evidence type="ECO:0000313" key="2">
    <source>
        <dbReference type="EMBL" id="CEM07876.1"/>
    </source>
</evidence>
<dbReference type="PANTHER" id="PTHR12224">
    <property type="entry name" value="BETA-1,4-MANNOSYL-GLYCOPROTEIN BETA-1,4-N-ACETYLGLUCOSAMINYL-TRANSFERASE"/>
    <property type="match status" value="1"/>
</dbReference>
<accession>A0A0G4F791</accession>
<dbReference type="InterPro" id="IPR006813">
    <property type="entry name" value="Glyco_trans_17"/>
</dbReference>
<dbReference type="PANTHER" id="PTHR12224:SF0">
    <property type="entry name" value="BETA-1,4-MANNOSYL-GLYCOPROTEIN 4-BETA-N-ACETYLGLUCOSAMINYLTRANSFERASE"/>
    <property type="match status" value="1"/>
</dbReference>
<proteinExistence type="predicted"/>
<dbReference type="PhylomeDB" id="A0A0G4F791"/>
<dbReference type="GO" id="GO:0003830">
    <property type="term" value="F:beta-1,4-mannosylglycoprotein 4-beta-N-acetylglucosaminyltransferase activity"/>
    <property type="evidence" value="ECO:0007669"/>
    <property type="project" value="InterPro"/>
</dbReference>
<protein>
    <submittedName>
        <fullName evidence="2">Uncharacterized protein</fullName>
    </submittedName>
</protein>
<evidence type="ECO:0000256" key="1">
    <source>
        <dbReference type="SAM" id="Phobius"/>
    </source>
</evidence>
<dbReference type="EMBL" id="CDMZ01000151">
    <property type="protein sequence ID" value="CEM07876.1"/>
    <property type="molecule type" value="Genomic_DNA"/>
</dbReference>
<feature type="transmembrane region" description="Helical" evidence="1">
    <location>
        <begin position="32"/>
        <end position="56"/>
    </location>
</feature>
<dbReference type="VEuPathDB" id="CryptoDB:Cvel_15387"/>